<dbReference type="EC" id="2.7.7.65" evidence="3"/>
<keyword evidence="5" id="KW-0808">Transferase</keyword>
<evidence type="ECO:0000256" key="1">
    <source>
        <dbReference type="ARBA" id="ARBA00001946"/>
    </source>
</evidence>
<protein>
    <recommendedName>
        <fullName evidence="3">diguanylate cyclase</fullName>
        <ecNumber evidence="3">2.7.7.65</ecNumber>
    </recommendedName>
</protein>
<dbReference type="GO" id="GO:1902201">
    <property type="term" value="P:negative regulation of bacterial-type flagellum-dependent cell motility"/>
    <property type="evidence" value="ECO:0007669"/>
    <property type="project" value="TreeGrafter"/>
</dbReference>
<evidence type="ECO:0000259" key="12">
    <source>
        <dbReference type="PROSITE" id="PS50112"/>
    </source>
</evidence>
<evidence type="ECO:0000256" key="9">
    <source>
        <dbReference type="ARBA" id="ARBA00023012"/>
    </source>
</evidence>
<dbReference type="SUPFAM" id="SSF103190">
    <property type="entry name" value="Sensory domain-like"/>
    <property type="match status" value="2"/>
</dbReference>
<evidence type="ECO:0000259" key="13">
    <source>
        <dbReference type="PROSITE" id="PS50887"/>
    </source>
</evidence>
<keyword evidence="4" id="KW-0597">Phosphoprotein</keyword>
<evidence type="ECO:0000256" key="7">
    <source>
        <dbReference type="ARBA" id="ARBA00022777"/>
    </source>
</evidence>
<dbReference type="GO" id="GO:0000160">
    <property type="term" value="P:phosphorelay signal transduction system"/>
    <property type="evidence" value="ECO:0007669"/>
    <property type="project" value="UniProtKB-KW"/>
</dbReference>
<keyword evidence="11" id="KW-0472">Membrane</keyword>
<dbReference type="InterPro" id="IPR048760">
    <property type="entry name" value="VP0354-like_sensor_dom"/>
</dbReference>
<dbReference type="NCBIfam" id="TIGR00254">
    <property type="entry name" value="GGDEF"/>
    <property type="match status" value="1"/>
</dbReference>
<evidence type="ECO:0000256" key="4">
    <source>
        <dbReference type="ARBA" id="ARBA00022553"/>
    </source>
</evidence>
<dbReference type="GO" id="GO:0005886">
    <property type="term" value="C:plasma membrane"/>
    <property type="evidence" value="ECO:0007669"/>
    <property type="project" value="TreeGrafter"/>
</dbReference>
<keyword evidence="8" id="KW-0067">ATP-binding</keyword>
<evidence type="ECO:0000313" key="15">
    <source>
        <dbReference type="Proteomes" id="UP000319142"/>
    </source>
</evidence>
<evidence type="ECO:0000256" key="10">
    <source>
        <dbReference type="ARBA" id="ARBA00034247"/>
    </source>
</evidence>
<sequence length="633" mass="70677">MSKLSWPHSLVFKALVLVVVIGLIMLFTQQRLYEKDRELRQVEIQRNLALMQLMADNQVGELARDAEFIANSPVLKNYLRSMSPHALAPAQEAFWVLSTLRPQYDQIRYIDRFGIEQIRVNRRNGQSELVTDDLQVKSDRDYVRKGLALKPGETALSPFELNQENGRIEVPYRPALRAIARLGVVGEHYTPGIVVINGNAERFIHRLGTALPANSELILLNEQGGWLAGGGDQNWQFSITPSATFASSHPGLWEGIKSSQTGQFELAGECYNYTWHSYRDGEVSSPRWLIGQRRVGAPCTTELVDNVQQGAMRSVIAFGLSFPLLLLWHRASARKRELVSNLEARNEELRLIANESGHGLLRVDAQGCVEWMNREAERLLGWKEADLEGQNLHETCHQFEDGKSLHKGPCPTLEALQTGQTYRSEHERMLDRSGTIVHLTMSVSAYGEGGERRAIVAISDIGSHIEMEKTLTELATTDSLTGAFNRATLLQQLDTWITHSANPPCAIMLDIDHFKRVNDTYGHNAGDRVLKAFSSTIMELLRKDDMLSRTGGEEFVVAIRNASLKDAVALAERIRMAVAQIECQTDNGDIIRITTSVGVAIYQEGESVEQLLARADGALYCAKHGGRDQVRVG</sequence>
<dbReference type="InterPro" id="IPR050469">
    <property type="entry name" value="Diguanylate_Cyclase"/>
</dbReference>
<dbReference type="SUPFAM" id="SSF55073">
    <property type="entry name" value="Nucleotide cyclase"/>
    <property type="match status" value="1"/>
</dbReference>
<comment type="subcellular location">
    <subcellularLocation>
        <location evidence="2">Membrane</location>
    </subcellularLocation>
</comment>
<dbReference type="EMBL" id="VMRX01000013">
    <property type="protein sequence ID" value="TVT34435.1"/>
    <property type="molecule type" value="Genomic_DNA"/>
</dbReference>
<proteinExistence type="predicted"/>
<comment type="cofactor">
    <cofactor evidence="1">
        <name>Mg(2+)</name>
        <dbReference type="ChEBI" id="CHEBI:18420"/>
    </cofactor>
</comment>
<organism evidence="14 15">
    <name type="scientific">Marinobacter vinifirmus</name>
    <dbReference type="NCBI Taxonomy" id="355591"/>
    <lineage>
        <taxon>Bacteria</taxon>
        <taxon>Pseudomonadati</taxon>
        <taxon>Pseudomonadota</taxon>
        <taxon>Gammaproteobacteria</taxon>
        <taxon>Pseudomonadales</taxon>
        <taxon>Marinobacteraceae</taxon>
        <taxon>Marinobacter</taxon>
    </lineage>
</organism>
<dbReference type="InterPro" id="IPR000160">
    <property type="entry name" value="GGDEF_dom"/>
</dbReference>
<dbReference type="Pfam" id="PF21623">
    <property type="entry name" value="HK_sensor_dom_bact"/>
    <property type="match status" value="1"/>
</dbReference>
<comment type="catalytic activity">
    <reaction evidence="10">
        <text>2 GTP = 3',3'-c-di-GMP + 2 diphosphate</text>
        <dbReference type="Rhea" id="RHEA:24898"/>
        <dbReference type="ChEBI" id="CHEBI:33019"/>
        <dbReference type="ChEBI" id="CHEBI:37565"/>
        <dbReference type="ChEBI" id="CHEBI:58805"/>
        <dbReference type="EC" id="2.7.7.65"/>
    </reaction>
</comment>
<name>A0A558BD66_9GAMM</name>
<dbReference type="InterPro" id="IPR013767">
    <property type="entry name" value="PAS_fold"/>
</dbReference>
<dbReference type="PROSITE" id="PS50887">
    <property type="entry name" value="GGDEF"/>
    <property type="match status" value="1"/>
</dbReference>
<dbReference type="InterPro" id="IPR000014">
    <property type="entry name" value="PAS"/>
</dbReference>
<evidence type="ECO:0000256" key="8">
    <source>
        <dbReference type="ARBA" id="ARBA00022840"/>
    </source>
</evidence>
<dbReference type="NCBIfam" id="TIGR00229">
    <property type="entry name" value="sensory_box"/>
    <property type="match status" value="1"/>
</dbReference>
<dbReference type="SUPFAM" id="SSF55785">
    <property type="entry name" value="PYP-like sensor domain (PAS domain)"/>
    <property type="match status" value="1"/>
</dbReference>
<evidence type="ECO:0000256" key="11">
    <source>
        <dbReference type="SAM" id="Phobius"/>
    </source>
</evidence>
<dbReference type="GO" id="GO:0006355">
    <property type="term" value="P:regulation of DNA-templated transcription"/>
    <property type="evidence" value="ECO:0007669"/>
    <property type="project" value="InterPro"/>
</dbReference>
<dbReference type="FunFam" id="3.30.70.270:FF:000001">
    <property type="entry name" value="Diguanylate cyclase domain protein"/>
    <property type="match status" value="1"/>
</dbReference>
<dbReference type="PANTHER" id="PTHR45138:SF9">
    <property type="entry name" value="DIGUANYLATE CYCLASE DGCM-RELATED"/>
    <property type="match status" value="1"/>
</dbReference>
<keyword evidence="7" id="KW-0418">Kinase</keyword>
<dbReference type="GO" id="GO:0052621">
    <property type="term" value="F:diguanylate cyclase activity"/>
    <property type="evidence" value="ECO:0007669"/>
    <property type="project" value="UniProtKB-EC"/>
</dbReference>
<dbReference type="SMART" id="SM00267">
    <property type="entry name" value="GGDEF"/>
    <property type="match status" value="1"/>
</dbReference>
<dbReference type="Pfam" id="PF00989">
    <property type="entry name" value="PAS"/>
    <property type="match status" value="1"/>
</dbReference>
<evidence type="ECO:0000256" key="5">
    <source>
        <dbReference type="ARBA" id="ARBA00022679"/>
    </source>
</evidence>
<keyword evidence="11" id="KW-1133">Transmembrane helix</keyword>
<keyword evidence="9" id="KW-0902">Two-component regulatory system</keyword>
<dbReference type="InterPro" id="IPR043128">
    <property type="entry name" value="Rev_trsase/Diguanyl_cyclase"/>
</dbReference>
<feature type="domain" description="PAS" evidence="12">
    <location>
        <begin position="345"/>
        <end position="397"/>
    </location>
</feature>
<dbReference type="CDD" id="cd01949">
    <property type="entry name" value="GGDEF"/>
    <property type="match status" value="1"/>
</dbReference>
<dbReference type="SMART" id="SM00091">
    <property type="entry name" value="PAS"/>
    <property type="match status" value="1"/>
</dbReference>
<dbReference type="Gene3D" id="3.30.70.270">
    <property type="match status" value="1"/>
</dbReference>
<dbReference type="Gene3D" id="3.30.450.20">
    <property type="entry name" value="PAS domain"/>
    <property type="match status" value="3"/>
</dbReference>
<evidence type="ECO:0000313" key="14">
    <source>
        <dbReference type="EMBL" id="TVT34435.1"/>
    </source>
</evidence>
<dbReference type="Proteomes" id="UP000319142">
    <property type="component" value="Unassembled WGS sequence"/>
</dbReference>
<gene>
    <name evidence="14" type="ORF">FHK81_05355</name>
</gene>
<evidence type="ECO:0000256" key="2">
    <source>
        <dbReference type="ARBA" id="ARBA00004370"/>
    </source>
</evidence>
<dbReference type="CDD" id="cd00130">
    <property type="entry name" value="PAS"/>
    <property type="match status" value="1"/>
</dbReference>
<keyword evidence="11" id="KW-0812">Transmembrane</keyword>
<keyword evidence="6" id="KW-0547">Nucleotide-binding</keyword>
<dbReference type="Pfam" id="PF00990">
    <property type="entry name" value="GGDEF"/>
    <property type="match status" value="1"/>
</dbReference>
<dbReference type="InterPro" id="IPR029787">
    <property type="entry name" value="Nucleotide_cyclase"/>
</dbReference>
<dbReference type="PANTHER" id="PTHR45138">
    <property type="entry name" value="REGULATORY COMPONENTS OF SENSORY TRANSDUCTION SYSTEM"/>
    <property type="match status" value="1"/>
</dbReference>
<dbReference type="AlphaFoldDB" id="A0A558BD66"/>
<reference evidence="14 15" key="1">
    <citation type="submission" date="2019-07" db="EMBL/GenBank/DDBJ databases">
        <title>The pathways for chlorine oxyanion respiration interact through the shared metabolite chlorate.</title>
        <authorList>
            <person name="Barnum T.P."/>
            <person name="Cheng Y."/>
            <person name="Hill K.A."/>
            <person name="Lucas L.N."/>
            <person name="Carlson H.K."/>
            <person name="Coates J.D."/>
        </authorList>
    </citation>
    <scope>NUCLEOTIDE SEQUENCE [LARGE SCALE GENOMIC DNA]</scope>
    <source>
        <strain evidence="14">UCB</strain>
    </source>
</reference>
<dbReference type="GO" id="GO:0043709">
    <property type="term" value="P:cell adhesion involved in single-species biofilm formation"/>
    <property type="evidence" value="ECO:0007669"/>
    <property type="project" value="TreeGrafter"/>
</dbReference>
<comment type="caution">
    <text evidence="14">The sequence shown here is derived from an EMBL/GenBank/DDBJ whole genome shotgun (WGS) entry which is preliminary data.</text>
</comment>
<accession>A0A558BD66</accession>
<dbReference type="PROSITE" id="PS50112">
    <property type="entry name" value="PAS"/>
    <property type="match status" value="1"/>
</dbReference>
<feature type="transmembrane region" description="Helical" evidence="11">
    <location>
        <begin position="6"/>
        <end position="27"/>
    </location>
</feature>
<feature type="domain" description="GGDEF" evidence="13">
    <location>
        <begin position="502"/>
        <end position="633"/>
    </location>
</feature>
<evidence type="ECO:0000256" key="6">
    <source>
        <dbReference type="ARBA" id="ARBA00022741"/>
    </source>
</evidence>
<dbReference type="RefSeq" id="WP_273132860.1">
    <property type="nucleotide sequence ID" value="NZ_VMRX01000013.1"/>
</dbReference>
<dbReference type="GO" id="GO:0005524">
    <property type="term" value="F:ATP binding"/>
    <property type="evidence" value="ECO:0007669"/>
    <property type="project" value="UniProtKB-KW"/>
</dbReference>
<dbReference type="InterPro" id="IPR035965">
    <property type="entry name" value="PAS-like_dom_sf"/>
</dbReference>
<dbReference type="InterPro" id="IPR029151">
    <property type="entry name" value="Sensor-like_sf"/>
</dbReference>
<dbReference type="GO" id="GO:0016301">
    <property type="term" value="F:kinase activity"/>
    <property type="evidence" value="ECO:0007669"/>
    <property type="project" value="UniProtKB-KW"/>
</dbReference>
<evidence type="ECO:0000256" key="3">
    <source>
        <dbReference type="ARBA" id="ARBA00012528"/>
    </source>
</evidence>